<protein>
    <recommendedName>
        <fullName evidence="5">Secreted protein</fullName>
    </recommendedName>
</protein>
<evidence type="ECO:0000313" key="3">
    <source>
        <dbReference type="EMBL" id="KAH7308100.1"/>
    </source>
</evidence>
<comment type="caution">
    <text evidence="3">The sequence shown here is derived from an EMBL/GenBank/DDBJ whole genome shotgun (WGS) entry which is preliminary data.</text>
</comment>
<keyword evidence="2" id="KW-0732">Signal</keyword>
<evidence type="ECO:0000256" key="1">
    <source>
        <dbReference type="SAM" id="MobiDB-lite"/>
    </source>
</evidence>
<feature type="signal peptide" evidence="2">
    <location>
        <begin position="1"/>
        <end position="22"/>
    </location>
</feature>
<organism evidence="3 4">
    <name type="scientific">Stachybotrys elegans</name>
    <dbReference type="NCBI Taxonomy" id="80388"/>
    <lineage>
        <taxon>Eukaryota</taxon>
        <taxon>Fungi</taxon>
        <taxon>Dikarya</taxon>
        <taxon>Ascomycota</taxon>
        <taxon>Pezizomycotina</taxon>
        <taxon>Sordariomycetes</taxon>
        <taxon>Hypocreomycetidae</taxon>
        <taxon>Hypocreales</taxon>
        <taxon>Stachybotryaceae</taxon>
        <taxon>Stachybotrys</taxon>
    </lineage>
</organism>
<keyword evidence="4" id="KW-1185">Reference proteome</keyword>
<dbReference type="AlphaFoldDB" id="A0A8K0SFR7"/>
<evidence type="ECO:0000313" key="4">
    <source>
        <dbReference type="Proteomes" id="UP000813444"/>
    </source>
</evidence>
<name>A0A8K0SFR7_9HYPO</name>
<proteinExistence type="predicted"/>
<dbReference type="Proteomes" id="UP000813444">
    <property type="component" value="Unassembled WGS sequence"/>
</dbReference>
<gene>
    <name evidence="3" type="ORF">B0I35DRAFT_104147</name>
</gene>
<dbReference type="EMBL" id="JAGPNK010000016">
    <property type="protein sequence ID" value="KAH7308100.1"/>
    <property type="molecule type" value="Genomic_DNA"/>
</dbReference>
<evidence type="ECO:0000256" key="2">
    <source>
        <dbReference type="SAM" id="SignalP"/>
    </source>
</evidence>
<feature type="region of interest" description="Disordered" evidence="1">
    <location>
        <begin position="97"/>
        <end position="129"/>
    </location>
</feature>
<sequence>MCVCVCVCALSMVARLLSCVASEKTNLGGRGRVGQSHGSTCGPMWQPQSHRAILALARQKVLIALFGMARDEARLDLTGASWAVLFVTCSGVSPTQPPIIHNQTHLHPSKQSHPHPRPPPRQARLPLLR</sequence>
<evidence type="ECO:0008006" key="5">
    <source>
        <dbReference type="Google" id="ProtNLM"/>
    </source>
</evidence>
<feature type="chain" id="PRO_5035455023" description="Secreted protein" evidence="2">
    <location>
        <begin position="23"/>
        <end position="129"/>
    </location>
</feature>
<feature type="compositionally biased region" description="Basic residues" evidence="1">
    <location>
        <begin position="107"/>
        <end position="118"/>
    </location>
</feature>
<accession>A0A8K0SFR7</accession>
<reference evidence="3" key="1">
    <citation type="journal article" date="2021" name="Nat. Commun.">
        <title>Genetic determinants of endophytism in the Arabidopsis root mycobiome.</title>
        <authorList>
            <person name="Mesny F."/>
            <person name="Miyauchi S."/>
            <person name="Thiergart T."/>
            <person name="Pickel B."/>
            <person name="Atanasova L."/>
            <person name="Karlsson M."/>
            <person name="Huettel B."/>
            <person name="Barry K.W."/>
            <person name="Haridas S."/>
            <person name="Chen C."/>
            <person name="Bauer D."/>
            <person name="Andreopoulos W."/>
            <person name="Pangilinan J."/>
            <person name="LaButti K."/>
            <person name="Riley R."/>
            <person name="Lipzen A."/>
            <person name="Clum A."/>
            <person name="Drula E."/>
            <person name="Henrissat B."/>
            <person name="Kohler A."/>
            <person name="Grigoriev I.V."/>
            <person name="Martin F.M."/>
            <person name="Hacquard S."/>
        </authorList>
    </citation>
    <scope>NUCLEOTIDE SEQUENCE</scope>
    <source>
        <strain evidence="3">MPI-CAGE-CH-0235</strain>
    </source>
</reference>